<gene>
    <name evidence="3" type="ORF">FQ154_01670</name>
</gene>
<dbReference type="EMBL" id="VOBL01000001">
    <property type="protein sequence ID" value="KAA0979894.1"/>
    <property type="molecule type" value="Genomic_DNA"/>
</dbReference>
<name>A0A5B0ELJ5_9MICC</name>
<accession>A0A5B0ELJ5</accession>
<evidence type="ECO:0000256" key="1">
    <source>
        <dbReference type="ARBA" id="ARBA00022612"/>
    </source>
</evidence>
<evidence type="ECO:0000313" key="4">
    <source>
        <dbReference type="Proteomes" id="UP000323856"/>
    </source>
</evidence>
<dbReference type="Gene3D" id="3.30.420.240">
    <property type="match status" value="1"/>
</dbReference>
<organism evidence="3 4">
    <name type="scientific">Paeniglutamicibacter gangotriensis</name>
    <dbReference type="NCBI Taxonomy" id="254787"/>
    <lineage>
        <taxon>Bacteria</taxon>
        <taxon>Bacillati</taxon>
        <taxon>Actinomycetota</taxon>
        <taxon>Actinomycetes</taxon>
        <taxon>Micrococcales</taxon>
        <taxon>Micrococcaceae</taxon>
        <taxon>Paeniglutamicibacter</taxon>
    </lineage>
</organism>
<comment type="caution">
    <text evidence="3">The sequence shown here is derived from an EMBL/GenBank/DDBJ whole genome shotgun (WGS) entry which is preliminary data.</text>
</comment>
<dbReference type="InterPro" id="IPR006517">
    <property type="entry name" value="Phage_terminase_lsu-like_C"/>
</dbReference>
<feature type="domain" description="Terminase large subunit gp17-like C-terminal" evidence="2">
    <location>
        <begin position="323"/>
        <end position="467"/>
    </location>
</feature>
<evidence type="ECO:0000259" key="2">
    <source>
        <dbReference type="Pfam" id="PF17289"/>
    </source>
</evidence>
<proteinExistence type="predicted"/>
<keyword evidence="1" id="KW-1188">Viral release from host cell</keyword>
<dbReference type="InterPro" id="IPR027417">
    <property type="entry name" value="P-loop_NTPase"/>
</dbReference>
<dbReference type="Gene3D" id="3.40.50.300">
    <property type="entry name" value="P-loop containing nucleotide triphosphate hydrolases"/>
    <property type="match status" value="1"/>
</dbReference>
<dbReference type="Proteomes" id="UP000323856">
    <property type="component" value="Unassembled WGS sequence"/>
</dbReference>
<dbReference type="AlphaFoldDB" id="A0A5B0ELJ5"/>
<dbReference type="Pfam" id="PF03237">
    <property type="entry name" value="Terminase_6N"/>
    <property type="match status" value="1"/>
</dbReference>
<dbReference type="NCBIfam" id="TIGR01630">
    <property type="entry name" value="psiM2_ORF9"/>
    <property type="match status" value="1"/>
</dbReference>
<dbReference type="OrthoDB" id="4519042at2"/>
<protein>
    <submittedName>
        <fullName evidence="3">Terminase</fullName>
    </submittedName>
</protein>
<dbReference type="InterPro" id="IPR035421">
    <property type="entry name" value="Terminase_6C"/>
</dbReference>
<evidence type="ECO:0000313" key="3">
    <source>
        <dbReference type="EMBL" id="KAA0979894.1"/>
    </source>
</evidence>
<sequence length="499" mass="55332">MTVDWAEAAARLFEATTHDWATPGDLAKAIEPSTIQTKALDLIDEYLVKVESGEIDRLIVNLPPQEGKSTRVTTIGPLWFLTRNPERRIAIVSYAQDLADEFGRNIRNHIASNDGDDGSLDLGLQVAKDNGAARRWKLEGNNGGVRAVGIRGGLTGRAVDALFIDDPISNLEQANSKTYRDQAWGFWQSVGVTRLAPGAPVILVLTRWHADDLAGRLLAGEDGHRWTVLNIPAEATDDDPLGRKPGQWLESARKRTPKQWEQIKVAVGPKVWQSLYQGNPTLDEGGVFPTEWTHYDQPLWLVDHAGVHTVPGIGRDDHELVQSWDLAFKGEDTSDYVVGQVWLRVGNTVYLLDQVRRRMNFNETCEAIKAMSAKWPQAIAKFVEDRANGPAVMNALQGQVMGMIPIEPEGSKYARASAISPLVWSGNVQLPSTRIAPWVETFLQEVLSFPAGANDDQVDTATMAINRLLLMPLLSPDQQFVNHDVYDDYDDRGFLFSPV</sequence>
<reference evidence="3 4" key="1">
    <citation type="submission" date="2019-07" db="EMBL/GenBank/DDBJ databases">
        <title>Analysis of the biochemical properties, biological activity and biotechnological potential of siderophores and biosurfactants produced by Antarctic psychrotolerant bacteria.</title>
        <authorList>
            <person name="Styczynski M."/>
            <person name="Krucon T."/>
            <person name="Decewicz P."/>
            <person name="Dziewit L."/>
        </authorList>
    </citation>
    <scope>NUCLEOTIDE SEQUENCE [LARGE SCALE GENOMIC DNA]</scope>
    <source>
        <strain evidence="3 4">ANT_H27</strain>
    </source>
</reference>
<dbReference type="Pfam" id="PF17289">
    <property type="entry name" value="Terminase_6C"/>
    <property type="match status" value="1"/>
</dbReference>
<dbReference type="RefSeq" id="WP_149618440.1">
    <property type="nucleotide sequence ID" value="NZ_VOBL01000001.1"/>
</dbReference>